<accession>A0ABS6Z8Z3</accession>
<evidence type="ECO:0000256" key="9">
    <source>
        <dbReference type="SAM" id="MobiDB-lite"/>
    </source>
</evidence>
<protein>
    <submittedName>
        <fullName evidence="13">Penicillin-binding protein</fullName>
    </submittedName>
</protein>
<keyword evidence="14" id="KW-1185">Reference proteome</keyword>
<sequence>MGRAEARRAQQQRGTRRTTRGRAANGAGADGGSGRTDGGSGRAKKAGKAGIRRFFTWKKILGTFACLTLLGIAGLVGLYFYVDKPDPNAEATLQSNVYKFSDGSVITRTGKVNREILPIDKIPKHTQEAFIAAENKSFREDSGVDVKGLGRAVLQAVTGGRKSGGSTITQQYVKNYYLNQDQTVTRKLKELVISLKVDQEMEKPEILAGYMNTSYFGRNAYGVQAAAQAYYGVNADQLTIEQSAYLAALLQAPSQYDWAVASDTSKTLVTDRFNYVLNNMVEMGELDAGKRAGMKFQEPIKPKAAPGMEGQKGYLIEAANAEMRRQGVSAEQIQAGGWTIQLTIDPKKQAALEKAVQDELEAKLDRKDTKRRPVDQNVQAGATSVDPKTGHIVAMYGGTGQQDHWASNALRTDFQPGSTFKPVVLASALQLKSRTQDGKPITPNALYDGTSGRPVVGSSVPFSPQNQDQQDYKTGDSPLITVQKATNSSVNSVYAQMIVDVKPQNVKKTALALGMKDRKGWPEDKPAMSLGTMSANTVEMAGVYATFDNHGKLVTPTIIKSAKHAYREYKPVQAIGSQAIDSATADTVTKVLTGVVNDGSGSAVKSSAYQAAAKTGTTESNVAAWFTAYTPELVTVVAMFGEEPGTGKQVTLTGTAGGGRAGGSSFPAEIWKAYTLAALKGVKTAEFDLEDADMGEPVLPPSPKTSPSATVSRSPDPSTSSSTKPSTSTSPNPSQSSTRPDPTGSSGRPDPTRSSTPPLPPPSGTIIPPRQ</sequence>
<dbReference type="SUPFAM" id="SSF53955">
    <property type="entry name" value="Lysozyme-like"/>
    <property type="match status" value="1"/>
</dbReference>
<keyword evidence="6" id="KW-0511">Multifunctional enzyme</keyword>
<organism evidence="13 14">
    <name type="scientific">Streptomyces bambusae</name>
    <dbReference type="NCBI Taxonomy" id="1550616"/>
    <lineage>
        <taxon>Bacteria</taxon>
        <taxon>Bacillati</taxon>
        <taxon>Actinomycetota</taxon>
        <taxon>Actinomycetes</taxon>
        <taxon>Kitasatosporales</taxon>
        <taxon>Streptomycetaceae</taxon>
        <taxon>Streptomyces</taxon>
    </lineage>
</organism>
<proteinExistence type="predicted"/>
<keyword evidence="10" id="KW-1133">Transmembrane helix</keyword>
<keyword evidence="10" id="KW-0472">Membrane</keyword>
<evidence type="ECO:0000256" key="10">
    <source>
        <dbReference type="SAM" id="Phobius"/>
    </source>
</evidence>
<dbReference type="InterPro" id="IPR023346">
    <property type="entry name" value="Lysozyme-like_dom_sf"/>
</dbReference>
<feature type="compositionally biased region" description="Polar residues" evidence="9">
    <location>
        <begin position="460"/>
        <end position="469"/>
    </location>
</feature>
<dbReference type="Pfam" id="PF00905">
    <property type="entry name" value="Transpeptidase"/>
    <property type="match status" value="1"/>
</dbReference>
<dbReference type="Gene3D" id="1.10.3810.10">
    <property type="entry name" value="Biosynthetic peptidoglycan transglycosylase-like"/>
    <property type="match status" value="1"/>
</dbReference>
<evidence type="ECO:0000313" key="14">
    <source>
        <dbReference type="Proteomes" id="UP000812013"/>
    </source>
</evidence>
<name>A0ABS6Z8Z3_9ACTN</name>
<evidence type="ECO:0000256" key="5">
    <source>
        <dbReference type="ARBA" id="ARBA00022801"/>
    </source>
</evidence>
<dbReference type="InterPro" id="IPR036950">
    <property type="entry name" value="PBP_transglycosylase"/>
</dbReference>
<dbReference type="InterPro" id="IPR001460">
    <property type="entry name" value="PCN-bd_Tpept"/>
</dbReference>
<feature type="region of interest" description="Disordered" evidence="9">
    <location>
        <begin position="433"/>
        <end position="472"/>
    </location>
</feature>
<evidence type="ECO:0000259" key="11">
    <source>
        <dbReference type="Pfam" id="PF00905"/>
    </source>
</evidence>
<evidence type="ECO:0000256" key="8">
    <source>
        <dbReference type="ARBA" id="ARBA00049902"/>
    </source>
</evidence>
<evidence type="ECO:0000256" key="3">
    <source>
        <dbReference type="ARBA" id="ARBA00022676"/>
    </source>
</evidence>
<evidence type="ECO:0000256" key="7">
    <source>
        <dbReference type="ARBA" id="ARBA00034000"/>
    </source>
</evidence>
<evidence type="ECO:0000313" key="13">
    <source>
        <dbReference type="EMBL" id="MBW5484021.1"/>
    </source>
</evidence>
<comment type="catalytic activity">
    <reaction evidence="7">
        <text>Preferential cleavage: (Ac)2-L-Lys-D-Ala-|-D-Ala. Also transpeptidation of peptidyl-alanyl moieties that are N-acyl substituents of D-alanine.</text>
        <dbReference type="EC" id="3.4.16.4"/>
    </reaction>
</comment>
<keyword evidence="1" id="KW-0121">Carboxypeptidase</keyword>
<dbReference type="Gene3D" id="3.40.710.10">
    <property type="entry name" value="DD-peptidase/beta-lactamase superfamily"/>
    <property type="match status" value="1"/>
</dbReference>
<keyword evidence="4" id="KW-0808">Transferase</keyword>
<feature type="transmembrane region" description="Helical" evidence="10">
    <location>
        <begin position="60"/>
        <end position="82"/>
    </location>
</feature>
<evidence type="ECO:0000256" key="2">
    <source>
        <dbReference type="ARBA" id="ARBA00022670"/>
    </source>
</evidence>
<comment type="catalytic activity">
    <reaction evidence="8">
        <text>[GlcNAc-(1-&gt;4)-Mur2Ac(oyl-L-Ala-gamma-D-Glu-L-Lys-D-Ala-D-Ala)](n)-di-trans,octa-cis-undecaprenyl diphosphate + beta-D-GlcNAc-(1-&gt;4)-Mur2Ac(oyl-L-Ala-gamma-D-Glu-L-Lys-D-Ala-D-Ala)-di-trans,octa-cis-undecaprenyl diphosphate = [GlcNAc-(1-&gt;4)-Mur2Ac(oyl-L-Ala-gamma-D-Glu-L-Lys-D-Ala-D-Ala)](n+1)-di-trans,octa-cis-undecaprenyl diphosphate + di-trans,octa-cis-undecaprenyl diphosphate + H(+)</text>
        <dbReference type="Rhea" id="RHEA:23708"/>
        <dbReference type="Rhea" id="RHEA-COMP:9602"/>
        <dbReference type="Rhea" id="RHEA-COMP:9603"/>
        <dbReference type="ChEBI" id="CHEBI:15378"/>
        <dbReference type="ChEBI" id="CHEBI:58405"/>
        <dbReference type="ChEBI" id="CHEBI:60033"/>
        <dbReference type="ChEBI" id="CHEBI:78435"/>
        <dbReference type="EC" id="2.4.99.28"/>
    </reaction>
</comment>
<keyword evidence="5" id="KW-0378">Hydrolase</keyword>
<evidence type="ECO:0000256" key="1">
    <source>
        <dbReference type="ARBA" id="ARBA00022645"/>
    </source>
</evidence>
<gene>
    <name evidence="13" type="ORF">GPJ59_19575</name>
</gene>
<dbReference type="Pfam" id="PF00912">
    <property type="entry name" value="Transgly"/>
    <property type="match status" value="1"/>
</dbReference>
<feature type="domain" description="Penicillin-binding protein transpeptidase" evidence="11">
    <location>
        <begin position="382"/>
        <end position="632"/>
    </location>
</feature>
<dbReference type="EMBL" id="WTFF01000136">
    <property type="protein sequence ID" value="MBW5484021.1"/>
    <property type="molecule type" value="Genomic_DNA"/>
</dbReference>
<dbReference type="RefSeq" id="WP_219668503.1">
    <property type="nucleotide sequence ID" value="NZ_WTFF01000136.1"/>
</dbReference>
<evidence type="ECO:0000256" key="4">
    <source>
        <dbReference type="ARBA" id="ARBA00022679"/>
    </source>
</evidence>
<reference evidence="13 14" key="1">
    <citation type="submission" date="2019-12" db="EMBL/GenBank/DDBJ databases">
        <title>Genome sequence of Streptomyces bambusae.</title>
        <authorList>
            <person name="Bansal K."/>
            <person name="Choksket S."/>
            <person name="Korpole S."/>
            <person name="Patil P.B."/>
        </authorList>
    </citation>
    <scope>NUCLEOTIDE SEQUENCE [LARGE SCALE GENOMIC DNA]</scope>
    <source>
        <strain evidence="13 14">SK60</strain>
    </source>
</reference>
<feature type="compositionally biased region" description="Low complexity" evidence="9">
    <location>
        <begin position="710"/>
        <end position="756"/>
    </location>
</feature>
<dbReference type="InterPro" id="IPR012338">
    <property type="entry name" value="Beta-lactam/transpept-like"/>
</dbReference>
<dbReference type="SUPFAM" id="SSF56601">
    <property type="entry name" value="beta-lactamase/transpeptidase-like"/>
    <property type="match status" value="1"/>
</dbReference>
<feature type="region of interest" description="Disordered" evidence="9">
    <location>
        <begin position="1"/>
        <end position="44"/>
    </location>
</feature>
<dbReference type="PANTHER" id="PTHR32282:SF34">
    <property type="entry name" value="PENICILLIN-BINDING PROTEIN 1A"/>
    <property type="match status" value="1"/>
</dbReference>
<evidence type="ECO:0000256" key="6">
    <source>
        <dbReference type="ARBA" id="ARBA00023268"/>
    </source>
</evidence>
<dbReference type="InterPro" id="IPR001264">
    <property type="entry name" value="Glyco_trans_51"/>
</dbReference>
<keyword evidence="3" id="KW-0328">Glycosyltransferase</keyword>
<feature type="compositionally biased region" description="Gly residues" evidence="9">
    <location>
        <begin position="28"/>
        <end position="41"/>
    </location>
</feature>
<keyword evidence="10" id="KW-0812">Transmembrane</keyword>
<comment type="caution">
    <text evidence="13">The sequence shown here is derived from an EMBL/GenBank/DDBJ whole genome shotgun (WGS) entry which is preliminary data.</text>
</comment>
<feature type="domain" description="Glycosyl transferase family 51" evidence="12">
    <location>
        <begin position="103"/>
        <end position="280"/>
    </location>
</feature>
<dbReference type="InterPro" id="IPR050396">
    <property type="entry name" value="Glycosyltr_51/Transpeptidase"/>
</dbReference>
<dbReference type="Proteomes" id="UP000812013">
    <property type="component" value="Unassembled WGS sequence"/>
</dbReference>
<feature type="region of interest" description="Disordered" evidence="9">
    <location>
        <begin position="693"/>
        <end position="771"/>
    </location>
</feature>
<evidence type="ECO:0000259" key="12">
    <source>
        <dbReference type="Pfam" id="PF00912"/>
    </source>
</evidence>
<keyword evidence="2" id="KW-0645">Protease</keyword>
<dbReference type="PANTHER" id="PTHR32282">
    <property type="entry name" value="BINDING PROTEIN TRANSPEPTIDASE, PUTATIVE-RELATED"/>
    <property type="match status" value="1"/>
</dbReference>